<evidence type="ECO:0000256" key="1">
    <source>
        <dbReference type="SAM" id="SignalP"/>
    </source>
</evidence>
<name>A0A2D2DQ17_9BURK</name>
<evidence type="ECO:0000259" key="2">
    <source>
        <dbReference type="Pfam" id="PF13226"/>
    </source>
</evidence>
<evidence type="ECO:0000313" key="4">
    <source>
        <dbReference type="Proteomes" id="UP000229897"/>
    </source>
</evidence>
<feature type="chain" id="PRO_5013938018" description="DUF4034 domain-containing protein" evidence="1">
    <location>
        <begin position="28"/>
        <end position="361"/>
    </location>
</feature>
<dbReference type="Proteomes" id="UP000229897">
    <property type="component" value="Chromosome"/>
</dbReference>
<dbReference type="AlphaFoldDB" id="A0A2D2DQ17"/>
<proteinExistence type="predicted"/>
<keyword evidence="1" id="KW-0732">Signal</keyword>
<dbReference type="InterPro" id="IPR025115">
    <property type="entry name" value="DUF4034"/>
</dbReference>
<accession>A0A2D2DQ17</accession>
<dbReference type="EMBL" id="CP024608">
    <property type="protein sequence ID" value="ATQ77074.1"/>
    <property type="molecule type" value="Genomic_DNA"/>
</dbReference>
<dbReference type="Pfam" id="PF13226">
    <property type="entry name" value="DUF4034"/>
    <property type="match status" value="1"/>
</dbReference>
<sequence length="361" mass="40289">MTPSWQHLSRISACSFVLLLSIQSAYAGCSANKRARPTNVVVDEVQAIFEKKDYKKLDALYASYLEEKSMTADSISTLQAFFDGIAQSFNTCGSAPVTDDTAGAQEASLRAWSKASPKSPAPKLALAFFTVKYAWFARGAGYAPTVSPAEWKLFKLRMASAKAQLDALAATNKTNPAWYAAMLEVGVAQAETAQKFDALYEKGVAIAPYYMDLHYQAARYHTERWHGSKEEFNDVVERAVELTKERLGQTMYARMHWSHSQSSDMFTSGDVHWPRMKTGFEDILATFDEKRTRNYLGTFACIAKDASYLKKQLDVLGADVDPAFWGSKRNYAYCMALAKHSDTGRLPRCVEYKQSGDVECD</sequence>
<gene>
    <name evidence="3" type="ORF">CR152_23085</name>
</gene>
<evidence type="ECO:0000313" key="3">
    <source>
        <dbReference type="EMBL" id="ATQ77074.1"/>
    </source>
</evidence>
<organism evidence="3 4">
    <name type="scientific">Massilia violaceinigra</name>
    <dbReference type="NCBI Taxonomy" id="2045208"/>
    <lineage>
        <taxon>Bacteria</taxon>
        <taxon>Pseudomonadati</taxon>
        <taxon>Pseudomonadota</taxon>
        <taxon>Betaproteobacteria</taxon>
        <taxon>Burkholderiales</taxon>
        <taxon>Oxalobacteraceae</taxon>
        <taxon>Telluria group</taxon>
        <taxon>Massilia</taxon>
    </lineage>
</organism>
<reference evidence="3" key="1">
    <citation type="submission" date="2017-10" db="EMBL/GenBank/DDBJ databases">
        <title>Massilia psychrophilum sp. nov., a novel purple-pigmented bacterium isolated from Tianshan glacier, Xinjiang Municipality, China.</title>
        <authorList>
            <person name="Wang H."/>
        </authorList>
    </citation>
    <scope>NUCLEOTIDE SEQUENCE [LARGE SCALE GENOMIC DNA]</scope>
    <source>
        <strain evidence="3">B2</strain>
    </source>
</reference>
<feature type="signal peptide" evidence="1">
    <location>
        <begin position="1"/>
        <end position="27"/>
    </location>
</feature>
<feature type="domain" description="DUF4034" evidence="2">
    <location>
        <begin position="45"/>
        <end position="183"/>
    </location>
</feature>
<dbReference type="KEGG" id="mass:CR152_23085"/>
<protein>
    <recommendedName>
        <fullName evidence="2">DUF4034 domain-containing protein</fullName>
    </recommendedName>
</protein>
<keyword evidence="4" id="KW-1185">Reference proteome</keyword>